<evidence type="ECO:0000256" key="1">
    <source>
        <dbReference type="PROSITE-ProRule" id="PRU01379"/>
    </source>
</evidence>
<protein>
    <submittedName>
        <fullName evidence="4">Peptidase M14</fullName>
    </submittedName>
</protein>
<dbReference type="PROSITE" id="PS52035">
    <property type="entry name" value="PEPTIDASE_M14"/>
    <property type="match status" value="1"/>
</dbReference>
<comment type="similarity">
    <text evidence="1">Belongs to the peptidase M14 family.</text>
</comment>
<evidence type="ECO:0000313" key="4">
    <source>
        <dbReference type="EMBL" id="MBE0457613.1"/>
    </source>
</evidence>
<feature type="signal peptide" evidence="2">
    <location>
        <begin position="1"/>
        <end position="19"/>
    </location>
</feature>
<dbReference type="InterPro" id="IPR000834">
    <property type="entry name" value="Peptidase_M14"/>
</dbReference>
<reference evidence="4 5" key="1">
    <citation type="submission" date="2020-07" db="EMBL/GenBank/DDBJ databases">
        <title>Halophilic bacteria isolated from french cheeses.</title>
        <authorList>
            <person name="Kothe C.I."/>
            <person name="Farah-Kraiem B."/>
            <person name="Renault P."/>
            <person name="Dridi B."/>
        </authorList>
    </citation>
    <scope>NUCLEOTIDE SEQUENCE [LARGE SCALE GENOMIC DNA]</scope>
    <source>
        <strain evidence="4 5">FME14</strain>
    </source>
</reference>
<feature type="domain" description="Peptidase M14" evidence="3">
    <location>
        <begin position="33"/>
        <end position="288"/>
    </location>
</feature>
<feature type="chain" id="PRO_5045680090" evidence="2">
    <location>
        <begin position="20"/>
        <end position="450"/>
    </location>
</feature>
<accession>A0ABR9FL97</accession>
<proteinExistence type="inferred from homology"/>
<evidence type="ECO:0000313" key="5">
    <source>
        <dbReference type="Proteomes" id="UP000707245"/>
    </source>
</evidence>
<organism evidence="4 5">
    <name type="scientific">Pseudoalteromonas prydzensis</name>
    <dbReference type="NCBI Taxonomy" id="182141"/>
    <lineage>
        <taxon>Bacteria</taxon>
        <taxon>Pseudomonadati</taxon>
        <taxon>Pseudomonadota</taxon>
        <taxon>Gammaproteobacteria</taxon>
        <taxon>Alteromonadales</taxon>
        <taxon>Pseudoalteromonadaceae</taxon>
        <taxon>Pseudoalteromonas</taxon>
    </lineage>
</organism>
<dbReference type="CDD" id="cd06239">
    <property type="entry name" value="M14-like"/>
    <property type="match status" value="1"/>
</dbReference>
<dbReference type="RefSeq" id="WP_192541526.1">
    <property type="nucleotide sequence ID" value="NZ_JBQDLW010000044.1"/>
</dbReference>
<keyword evidence="2" id="KW-0732">Signal</keyword>
<evidence type="ECO:0000259" key="3">
    <source>
        <dbReference type="PROSITE" id="PS52035"/>
    </source>
</evidence>
<dbReference type="Gene3D" id="3.40.630.10">
    <property type="entry name" value="Zn peptidases"/>
    <property type="match status" value="1"/>
</dbReference>
<comment type="caution">
    <text evidence="1">Lacks conserved residue(s) required for the propagation of feature annotation.</text>
</comment>
<dbReference type="EMBL" id="RRZA01000023">
    <property type="protein sequence ID" value="MBE0457613.1"/>
    <property type="molecule type" value="Genomic_DNA"/>
</dbReference>
<name>A0ABR9FL97_9GAMM</name>
<dbReference type="Pfam" id="PF00246">
    <property type="entry name" value="Peptidase_M14"/>
    <property type="match status" value="1"/>
</dbReference>
<dbReference type="SUPFAM" id="SSF53187">
    <property type="entry name" value="Zn-dependent exopeptidases"/>
    <property type="match status" value="1"/>
</dbReference>
<sequence>MFRKTILLGLISCSFTLTAAPIATHSIDGLDKTAIKQADLAPILDSLAKHRALERKNLGKSFLGKSIDAFYIGSGPIKVMLWSQMHGDENTASVALMDFLSYTLAAENEQWRKHWQTKLSLMIIPMVNPDGAQLQTRFNAQGVDLNRDAKAQRTPEGQLLMAAAKAFKPDFAFNLHDQNAYYGAGEKGLPATISVLAPAYNTQREINESRGNAMKLIAQLSQLINQQIPGHLAKYNDSYSYRSFGDTFSEMGISTILIESGAYPNDPHRQVARKVNRMLYVQMIDELVSGKWQQQKIATYQAIPFNAKDAWVDLLIDDVTVTSAQGSYITDIAINAKGRYPKINELGDINSIRQGFTQLDAQTLNFDSGKVYPLTKPLDLTSVKYRQLLSQGYSCFSGDITLLNNQTDWVSYQCGNTHSAIPERHGAAAFILREQGTAKYAVLGEQLIKL</sequence>
<keyword evidence="5" id="KW-1185">Reference proteome</keyword>
<dbReference type="Proteomes" id="UP000707245">
    <property type="component" value="Unassembled WGS sequence"/>
</dbReference>
<comment type="caution">
    <text evidence="4">The sequence shown here is derived from an EMBL/GenBank/DDBJ whole genome shotgun (WGS) entry which is preliminary data.</text>
</comment>
<gene>
    <name evidence="4" type="ORF">EI167_09145</name>
</gene>
<evidence type="ECO:0000256" key="2">
    <source>
        <dbReference type="SAM" id="SignalP"/>
    </source>
</evidence>